<evidence type="ECO:0000313" key="7">
    <source>
        <dbReference type="Proteomes" id="UP000298564"/>
    </source>
</evidence>
<feature type="transmembrane region" description="Helical" evidence="5">
    <location>
        <begin position="7"/>
        <end position="33"/>
    </location>
</feature>
<proteinExistence type="predicted"/>
<dbReference type="GO" id="GO:0009403">
    <property type="term" value="P:toxin biosynthetic process"/>
    <property type="evidence" value="ECO:0007669"/>
    <property type="project" value="InterPro"/>
</dbReference>
<evidence type="ECO:0000256" key="3">
    <source>
        <dbReference type="ARBA" id="ARBA00022989"/>
    </source>
</evidence>
<organism evidence="6 7">
    <name type="scientific">Buchnera aphidicola</name>
    <name type="common">Lipaphis pseudobrassicae</name>
    <dbReference type="NCBI Taxonomy" id="1258543"/>
    <lineage>
        <taxon>Bacteria</taxon>
        <taxon>Pseudomonadati</taxon>
        <taxon>Pseudomonadota</taxon>
        <taxon>Gammaproteobacteria</taxon>
        <taxon>Enterobacterales</taxon>
        <taxon>Erwiniaceae</taxon>
        <taxon>Buchnera</taxon>
    </lineage>
</organism>
<keyword evidence="2 5" id="KW-0812">Transmembrane</keyword>
<evidence type="ECO:0000313" key="6">
    <source>
        <dbReference type="EMBL" id="QCI22432.1"/>
    </source>
</evidence>
<dbReference type="Proteomes" id="UP000298564">
    <property type="component" value="Chromosome"/>
</dbReference>
<evidence type="ECO:0008006" key="8">
    <source>
        <dbReference type="Google" id="ProtNLM"/>
    </source>
</evidence>
<dbReference type="EMBL" id="CP034870">
    <property type="protein sequence ID" value="QCI22432.1"/>
    <property type="molecule type" value="Genomic_DNA"/>
</dbReference>
<evidence type="ECO:0000256" key="1">
    <source>
        <dbReference type="ARBA" id="ARBA00004141"/>
    </source>
</evidence>
<reference evidence="6 7" key="2">
    <citation type="submission" date="2019-05" db="EMBL/GenBank/DDBJ databases">
        <title>Genome evolution of the obligate endosymbiont Buchnera aphidicola.</title>
        <authorList>
            <person name="Moran N.A."/>
        </authorList>
    </citation>
    <scope>NUCLEOTIDE SEQUENCE [LARGE SCALE GENOMIC DNA]</scope>
    <source>
        <strain evidence="6 7">Lps</strain>
    </source>
</reference>
<dbReference type="AlphaFoldDB" id="A0A4D6XXU9"/>
<keyword evidence="3 5" id="KW-1133">Transmembrane helix</keyword>
<gene>
    <name evidence="6" type="ORF">D9V70_00860</name>
</gene>
<evidence type="ECO:0000256" key="4">
    <source>
        <dbReference type="ARBA" id="ARBA00023136"/>
    </source>
</evidence>
<reference evidence="6 7" key="1">
    <citation type="submission" date="2018-12" db="EMBL/GenBank/DDBJ databases">
        <authorList>
            <person name="Chong R.A."/>
        </authorList>
    </citation>
    <scope>NUCLEOTIDE SEQUENCE [LARGE SCALE GENOMIC DNA]</scope>
    <source>
        <strain evidence="6 7">Lps</strain>
    </source>
</reference>
<dbReference type="InterPro" id="IPR003825">
    <property type="entry name" value="Colicin-V_CvpA"/>
</dbReference>
<dbReference type="Pfam" id="PF02674">
    <property type="entry name" value="Colicin_V"/>
    <property type="match status" value="1"/>
</dbReference>
<evidence type="ECO:0000256" key="5">
    <source>
        <dbReference type="SAM" id="Phobius"/>
    </source>
</evidence>
<feature type="transmembrane region" description="Helical" evidence="5">
    <location>
        <begin position="48"/>
        <end position="67"/>
    </location>
</feature>
<protein>
    <recommendedName>
        <fullName evidence="8">Colicin V production protein</fullName>
    </recommendedName>
</protein>
<accession>A0A4D6XXU9</accession>
<comment type="subcellular location">
    <subcellularLocation>
        <location evidence="1">Membrane</location>
        <topology evidence="1">Multi-pass membrane protein</topology>
    </subcellularLocation>
</comment>
<name>A0A4D6XXU9_9GAMM</name>
<dbReference type="RefSeq" id="WP_158356272.1">
    <property type="nucleotide sequence ID" value="NZ_CP034870.1"/>
</dbReference>
<evidence type="ECO:0000256" key="2">
    <source>
        <dbReference type="ARBA" id="ARBA00022692"/>
    </source>
</evidence>
<dbReference type="GO" id="GO:0016020">
    <property type="term" value="C:membrane"/>
    <property type="evidence" value="ECO:0007669"/>
    <property type="project" value="UniProtKB-SubCell"/>
</dbReference>
<keyword evidence="4 5" id="KW-0472">Membrane</keyword>
<sequence>MKKFNCLYLDIILGGFFGTIRGLILVFFFLFIFKCISMNNYNYYVKNSIFFSIFFQFVNYFFNFFGLS</sequence>